<dbReference type="InterPro" id="IPR052564">
    <property type="entry name" value="N-acetyltrans/Recomb-assoc"/>
</dbReference>
<dbReference type="Pfam" id="PF13673">
    <property type="entry name" value="Acetyltransf_10"/>
    <property type="match status" value="1"/>
</dbReference>
<comment type="caution">
    <text evidence="2">The sequence shown here is derived from an EMBL/GenBank/DDBJ whole genome shotgun (WGS) entry which is preliminary data.</text>
</comment>
<dbReference type="SUPFAM" id="SSF55729">
    <property type="entry name" value="Acyl-CoA N-acyltransferases (Nat)"/>
    <property type="match status" value="1"/>
</dbReference>
<accession>A0A066RR53</accession>
<dbReference type="PROSITE" id="PS51186">
    <property type="entry name" value="GNAT"/>
    <property type="match status" value="1"/>
</dbReference>
<organism evidence="2 3">
    <name type="scientific">Photobacterium galatheae</name>
    <dbReference type="NCBI Taxonomy" id="1654360"/>
    <lineage>
        <taxon>Bacteria</taxon>
        <taxon>Pseudomonadati</taxon>
        <taxon>Pseudomonadota</taxon>
        <taxon>Gammaproteobacteria</taxon>
        <taxon>Vibrionales</taxon>
        <taxon>Vibrionaceae</taxon>
        <taxon>Photobacterium</taxon>
    </lineage>
</organism>
<dbReference type="EMBL" id="JMIB01000005">
    <property type="protein sequence ID" value="KDM92834.1"/>
    <property type="molecule type" value="Genomic_DNA"/>
</dbReference>
<reference evidence="2 3" key="1">
    <citation type="submission" date="2014-04" db="EMBL/GenBank/DDBJ databases">
        <title>Draft genome sequence of Photobacterium halotolerans S2753: a solonamide, ngercheumicin and holomycin producer.</title>
        <authorList>
            <person name="Machado H.R."/>
            <person name="Gram L."/>
        </authorList>
    </citation>
    <scope>NUCLEOTIDE SEQUENCE [LARGE SCALE GENOMIC DNA]</scope>
    <source>
        <strain evidence="2 3">S2753</strain>
    </source>
</reference>
<gene>
    <name evidence="2" type="ORF">EA58_03495</name>
</gene>
<keyword evidence="2" id="KW-0808">Transferase</keyword>
<evidence type="ECO:0000259" key="1">
    <source>
        <dbReference type="PROSITE" id="PS51186"/>
    </source>
</evidence>
<dbReference type="RefSeq" id="WP_051641871.1">
    <property type="nucleotide sequence ID" value="NZ_JAGSGC010000002.1"/>
</dbReference>
<dbReference type="CDD" id="cd04301">
    <property type="entry name" value="NAT_SF"/>
    <property type="match status" value="1"/>
</dbReference>
<proteinExistence type="predicted"/>
<dbReference type="AlphaFoldDB" id="A0A066RR53"/>
<feature type="domain" description="N-acetyltransferase" evidence="1">
    <location>
        <begin position="1"/>
        <end position="153"/>
    </location>
</feature>
<dbReference type="Gene3D" id="3.40.630.30">
    <property type="match status" value="1"/>
</dbReference>
<sequence length="164" mass="18327">MSIRIAALSDATPISELIQLSLRQHVLPTIAPQAHEMLLNSMSAQSIAKYLNQGYRYHVAESAAGDIIGVIGMKENSHLYHLFVHDDHHGKGLSRQLWETAKEVCIQHGNPGQFTVNSALNAERVYLAFGFQRIDGIRHREGMVDVPMMLHLAEVIRADKCVTF</sequence>
<dbReference type="PANTHER" id="PTHR43451">
    <property type="entry name" value="ACETYLTRANSFERASE (GNAT) FAMILY PROTEIN"/>
    <property type="match status" value="1"/>
</dbReference>
<dbReference type="InterPro" id="IPR000182">
    <property type="entry name" value="GNAT_dom"/>
</dbReference>
<protein>
    <submittedName>
        <fullName evidence="2">GCN5 family acetyltransferase</fullName>
    </submittedName>
</protein>
<dbReference type="InterPro" id="IPR016181">
    <property type="entry name" value="Acyl_CoA_acyltransferase"/>
</dbReference>
<dbReference type="PANTHER" id="PTHR43451:SF1">
    <property type="entry name" value="ACETYLTRANSFERASE"/>
    <property type="match status" value="1"/>
</dbReference>
<dbReference type="OrthoDB" id="9789605at2"/>
<keyword evidence="3" id="KW-1185">Reference proteome</keyword>
<evidence type="ECO:0000313" key="3">
    <source>
        <dbReference type="Proteomes" id="UP000027192"/>
    </source>
</evidence>
<evidence type="ECO:0000313" key="2">
    <source>
        <dbReference type="EMBL" id="KDM92834.1"/>
    </source>
</evidence>
<name>A0A066RR53_9GAMM</name>
<dbReference type="Proteomes" id="UP000027192">
    <property type="component" value="Unassembled WGS sequence"/>
</dbReference>
<dbReference type="GO" id="GO:0016747">
    <property type="term" value="F:acyltransferase activity, transferring groups other than amino-acyl groups"/>
    <property type="evidence" value="ECO:0007669"/>
    <property type="project" value="InterPro"/>
</dbReference>
<dbReference type="STRING" id="1654360.EA58_03495"/>